<dbReference type="CDD" id="cd01650">
    <property type="entry name" value="RT_nLTR_like"/>
    <property type="match status" value="1"/>
</dbReference>
<keyword evidence="3" id="KW-1185">Reference proteome</keyword>
<name>A0A5B6WX28_9ROSI</name>
<keyword evidence="2" id="KW-0808">Transferase</keyword>
<dbReference type="GO" id="GO:0003964">
    <property type="term" value="F:RNA-directed DNA polymerase activity"/>
    <property type="evidence" value="ECO:0007669"/>
    <property type="project" value="UniProtKB-KW"/>
</dbReference>
<dbReference type="AlphaFoldDB" id="A0A5B6WX28"/>
<comment type="caution">
    <text evidence="2">The sequence shown here is derived from an EMBL/GenBank/DDBJ whole genome shotgun (WGS) entry which is preliminary data.</text>
</comment>
<dbReference type="PANTHER" id="PTHR46890">
    <property type="entry name" value="NON-LTR RETROLELEMENT REVERSE TRANSCRIPTASE-LIKE PROTEIN-RELATED"/>
    <property type="match status" value="1"/>
</dbReference>
<dbReference type="Pfam" id="PF00078">
    <property type="entry name" value="RVT_1"/>
    <property type="match status" value="1"/>
</dbReference>
<keyword evidence="2" id="KW-0548">Nucleotidyltransferase</keyword>
<dbReference type="SUPFAM" id="SSF56672">
    <property type="entry name" value="DNA/RNA polymerases"/>
    <property type="match status" value="1"/>
</dbReference>
<dbReference type="PANTHER" id="PTHR46890:SF48">
    <property type="entry name" value="RNA-DIRECTED DNA POLYMERASE"/>
    <property type="match status" value="1"/>
</dbReference>
<organism evidence="2 3">
    <name type="scientific">Gossypium australe</name>
    <dbReference type="NCBI Taxonomy" id="47621"/>
    <lineage>
        <taxon>Eukaryota</taxon>
        <taxon>Viridiplantae</taxon>
        <taxon>Streptophyta</taxon>
        <taxon>Embryophyta</taxon>
        <taxon>Tracheophyta</taxon>
        <taxon>Spermatophyta</taxon>
        <taxon>Magnoliopsida</taxon>
        <taxon>eudicotyledons</taxon>
        <taxon>Gunneridae</taxon>
        <taxon>Pentapetalae</taxon>
        <taxon>rosids</taxon>
        <taxon>malvids</taxon>
        <taxon>Malvales</taxon>
        <taxon>Malvaceae</taxon>
        <taxon>Malvoideae</taxon>
        <taxon>Gossypium</taxon>
    </lineage>
</organism>
<evidence type="ECO:0000313" key="3">
    <source>
        <dbReference type="Proteomes" id="UP000325315"/>
    </source>
</evidence>
<keyword evidence="2" id="KW-0695">RNA-directed DNA polymerase</keyword>
<accession>A0A5B6WX28</accession>
<dbReference type="InterPro" id="IPR000477">
    <property type="entry name" value="RT_dom"/>
</dbReference>
<evidence type="ECO:0000313" key="2">
    <source>
        <dbReference type="EMBL" id="KAA3486481.1"/>
    </source>
</evidence>
<dbReference type="InterPro" id="IPR052343">
    <property type="entry name" value="Retrotransposon-Effector_Assoc"/>
</dbReference>
<sequence>MSDFYRSGKLERSINCSFIALIPKMENPSEIADFRPICLVSSLYKIVAKVLSRRFRVVISELVSGTQCTFIIGRQIFDGILIANEVIHSMKKMEGNEGNLIFKLDFSKAYDCAHWDFFRIRFGDRWIVWSMECVSTMRAAVLVNGSSTNEFNFGKGLRQGDPLSPFLLVKGLVYLQCKIGVLPICYLGIPLGADPRRVAT</sequence>
<evidence type="ECO:0000259" key="1">
    <source>
        <dbReference type="Pfam" id="PF00078"/>
    </source>
</evidence>
<proteinExistence type="predicted"/>
<dbReference type="EMBL" id="SMMG02000001">
    <property type="protein sequence ID" value="KAA3486481.1"/>
    <property type="molecule type" value="Genomic_DNA"/>
</dbReference>
<reference evidence="3" key="1">
    <citation type="journal article" date="2019" name="Plant Biotechnol. J.">
        <title>Genome sequencing of the Australian wild diploid species Gossypium australe highlights disease resistance and delayed gland morphogenesis.</title>
        <authorList>
            <person name="Cai Y."/>
            <person name="Cai X."/>
            <person name="Wang Q."/>
            <person name="Wang P."/>
            <person name="Zhang Y."/>
            <person name="Cai C."/>
            <person name="Xu Y."/>
            <person name="Wang K."/>
            <person name="Zhou Z."/>
            <person name="Wang C."/>
            <person name="Geng S."/>
            <person name="Li B."/>
            <person name="Dong Q."/>
            <person name="Hou Y."/>
            <person name="Wang H."/>
            <person name="Ai P."/>
            <person name="Liu Z."/>
            <person name="Yi F."/>
            <person name="Sun M."/>
            <person name="An G."/>
            <person name="Cheng J."/>
            <person name="Zhang Y."/>
            <person name="Shi Q."/>
            <person name="Xie Y."/>
            <person name="Shi X."/>
            <person name="Chang Y."/>
            <person name="Huang F."/>
            <person name="Chen Y."/>
            <person name="Hong S."/>
            <person name="Mi L."/>
            <person name="Sun Q."/>
            <person name="Zhang L."/>
            <person name="Zhou B."/>
            <person name="Peng R."/>
            <person name="Zhang X."/>
            <person name="Liu F."/>
        </authorList>
    </citation>
    <scope>NUCLEOTIDE SEQUENCE [LARGE SCALE GENOMIC DNA]</scope>
    <source>
        <strain evidence="3">cv. PA1801</strain>
    </source>
</reference>
<feature type="domain" description="Reverse transcriptase" evidence="1">
    <location>
        <begin position="26"/>
        <end position="169"/>
    </location>
</feature>
<dbReference type="OrthoDB" id="1000471at2759"/>
<gene>
    <name evidence="2" type="ORF">EPI10_030388</name>
</gene>
<dbReference type="Proteomes" id="UP000325315">
    <property type="component" value="Unassembled WGS sequence"/>
</dbReference>
<protein>
    <submittedName>
        <fullName evidence="2">LINE-1 reverse transcriptase isogeny</fullName>
    </submittedName>
</protein>
<dbReference type="InterPro" id="IPR043502">
    <property type="entry name" value="DNA/RNA_pol_sf"/>
</dbReference>